<proteinExistence type="predicted"/>
<evidence type="ECO:0008006" key="3">
    <source>
        <dbReference type="Google" id="ProtNLM"/>
    </source>
</evidence>
<dbReference type="GeneID" id="64408452"/>
<keyword evidence="2" id="KW-1185">Reference proteome</keyword>
<dbReference type="Proteomes" id="UP000273044">
    <property type="component" value="Chromosome"/>
</dbReference>
<dbReference type="RefSeq" id="WP_073970091.1">
    <property type="nucleotide sequence ID" value="NZ_CAJZDL010000122.1"/>
</dbReference>
<evidence type="ECO:0000313" key="2">
    <source>
        <dbReference type="Proteomes" id="UP000273044"/>
    </source>
</evidence>
<dbReference type="AlphaFoldDB" id="A0A448N2Y0"/>
<organism evidence="1 2">
    <name type="scientific">Arachnia propionica</name>
    <dbReference type="NCBI Taxonomy" id="1750"/>
    <lineage>
        <taxon>Bacteria</taxon>
        <taxon>Bacillati</taxon>
        <taxon>Actinomycetota</taxon>
        <taxon>Actinomycetes</taxon>
        <taxon>Propionibacteriales</taxon>
        <taxon>Propionibacteriaceae</taxon>
        <taxon>Arachnia</taxon>
    </lineage>
</organism>
<dbReference type="EMBL" id="LR134406">
    <property type="protein sequence ID" value="VEH71726.1"/>
    <property type="molecule type" value="Genomic_DNA"/>
</dbReference>
<dbReference type="NCBIfam" id="TIGR04255">
    <property type="entry name" value="sporadTIGR04255"/>
    <property type="match status" value="1"/>
</dbReference>
<accession>A0A448N2Y0</accession>
<reference evidence="1 2" key="1">
    <citation type="submission" date="2018-12" db="EMBL/GenBank/DDBJ databases">
        <authorList>
            <consortium name="Pathogen Informatics"/>
        </authorList>
    </citation>
    <scope>NUCLEOTIDE SEQUENCE [LARGE SCALE GENOMIC DNA]</scope>
    <source>
        <strain evidence="1 2">NCTC12967</strain>
    </source>
</reference>
<sequence>MRRERFRPFTGDAASRVNLEKNALALVLCQVRWPDLRNLRDPEQLVALVRSLDEAFADYPEVREGRELAFNITPVGVAPVLGEQTHEWLSGDGAWIATLSKHSFSLSCLRGYTRFEEFTERLQPLLDSVLAEVRPSRLERVGVRYVNRFSDDDVLTNPAAMFRGFGQPLTAADDSVRLLNATQQCTYGIDDLLLQVRSGYVPPEQTVDPMIPPVAGDSWVLDLDSFKQDAAVADPGTVMAVVQKLADINYDYFKHAVTDAFLELHGGGGA</sequence>
<gene>
    <name evidence="1" type="ORF">NCTC12967_03053</name>
</gene>
<name>A0A448N2Y0_9ACTN</name>
<evidence type="ECO:0000313" key="1">
    <source>
        <dbReference type="EMBL" id="VEH71726.1"/>
    </source>
</evidence>
<protein>
    <recommendedName>
        <fullName evidence="3">TIGR04255 family protein</fullName>
    </recommendedName>
</protein>
<dbReference type="InterPro" id="IPR026349">
    <property type="entry name" value="CHP04255"/>
</dbReference>